<dbReference type="AlphaFoldDB" id="A0ABD0PQL1"/>
<evidence type="ECO:0000313" key="1">
    <source>
        <dbReference type="EMBL" id="KAL0176325.1"/>
    </source>
</evidence>
<accession>A0ABD0PQL1</accession>
<dbReference type="Proteomes" id="UP001529510">
    <property type="component" value="Unassembled WGS sequence"/>
</dbReference>
<comment type="caution">
    <text evidence="1">The sequence shown here is derived from an EMBL/GenBank/DDBJ whole genome shotgun (WGS) entry which is preliminary data.</text>
</comment>
<proteinExistence type="predicted"/>
<protein>
    <submittedName>
        <fullName evidence="1">Uncharacterized protein</fullName>
    </submittedName>
</protein>
<feature type="non-terminal residue" evidence="1">
    <location>
        <position position="52"/>
    </location>
</feature>
<dbReference type="EMBL" id="JAMKFB020000014">
    <property type="protein sequence ID" value="KAL0176325.1"/>
    <property type="molecule type" value="Genomic_DNA"/>
</dbReference>
<sequence>LPPGQTASPTFPWTNPAGEGLKQLAVPPLIRQLHPLHRGTFFGRSAQSKSAW</sequence>
<reference evidence="1 2" key="1">
    <citation type="submission" date="2024-05" db="EMBL/GenBank/DDBJ databases">
        <title>Genome sequencing and assembly of Indian major carp, Cirrhinus mrigala (Hamilton, 1822).</title>
        <authorList>
            <person name="Mohindra V."/>
            <person name="Chowdhury L.M."/>
            <person name="Lal K."/>
            <person name="Jena J.K."/>
        </authorList>
    </citation>
    <scope>NUCLEOTIDE SEQUENCE [LARGE SCALE GENOMIC DNA]</scope>
    <source>
        <strain evidence="1">CM1030</strain>
        <tissue evidence="1">Blood</tissue>
    </source>
</reference>
<gene>
    <name evidence="1" type="ORF">M9458_028655</name>
</gene>
<organism evidence="1 2">
    <name type="scientific">Cirrhinus mrigala</name>
    <name type="common">Mrigala</name>
    <dbReference type="NCBI Taxonomy" id="683832"/>
    <lineage>
        <taxon>Eukaryota</taxon>
        <taxon>Metazoa</taxon>
        <taxon>Chordata</taxon>
        <taxon>Craniata</taxon>
        <taxon>Vertebrata</taxon>
        <taxon>Euteleostomi</taxon>
        <taxon>Actinopterygii</taxon>
        <taxon>Neopterygii</taxon>
        <taxon>Teleostei</taxon>
        <taxon>Ostariophysi</taxon>
        <taxon>Cypriniformes</taxon>
        <taxon>Cyprinidae</taxon>
        <taxon>Labeoninae</taxon>
        <taxon>Labeonini</taxon>
        <taxon>Cirrhinus</taxon>
    </lineage>
</organism>
<evidence type="ECO:0000313" key="2">
    <source>
        <dbReference type="Proteomes" id="UP001529510"/>
    </source>
</evidence>
<name>A0ABD0PQL1_CIRMR</name>
<keyword evidence="2" id="KW-1185">Reference proteome</keyword>
<feature type="non-terminal residue" evidence="1">
    <location>
        <position position="1"/>
    </location>
</feature>